<name>A0ABR2HXW8_9EUKA</name>
<accession>A0ABR2HXW8</accession>
<gene>
    <name evidence="1" type="ORF">M9Y10_016934</name>
</gene>
<dbReference type="EMBL" id="JAPFFF010000021">
    <property type="protein sequence ID" value="KAK8854372.1"/>
    <property type="molecule type" value="Genomic_DNA"/>
</dbReference>
<evidence type="ECO:0000313" key="1">
    <source>
        <dbReference type="EMBL" id="KAK8854372.1"/>
    </source>
</evidence>
<sequence length="111" mass="13126">MKCNKEEILRAHNLVQQIYKKSYFYTWGRSLDCGFHTLLAICDGHIVPILFEGSGNGIIKSNKMHEILEIMDKNFFQTRFRSTNYLDIDDLKEGKWMTKHLADDKIFECYL</sequence>
<proteinExistence type="predicted"/>
<protein>
    <submittedName>
        <fullName evidence="1">Uncharacterized protein</fullName>
    </submittedName>
</protein>
<comment type="caution">
    <text evidence="1">The sequence shown here is derived from an EMBL/GenBank/DDBJ whole genome shotgun (WGS) entry which is preliminary data.</text>
</comment>
<evidence type="ECO:0000313" key="2">
    <source>
        <dbReference type="Proteomes" id="UP001470230"/>
    </source>
</evidence>
<keyword evidence="2" id="KW-1185">Reference proteome</keyword>
<dbReference type="Proteomes" id="UP001470230">
    <property type="component" value="Unassembled WGS sequence"/>
</dbReference>
<organism evidence="1 2">
    <name type="scientific">Tritrichomonas musculus</name>
    <dbReference type="NCBI Taxonomy" id="1915356"/>
    <lineage>
        <taxon>Eukaryota</taxon>
        <taxon>Metamonada</taxon>
        <taxon>Parabasalia</taxon>
        <taxon>Tritrichomonadida</taxon>
        <taxon>Tritrichomonadidae</taxon>
        <taxon>Tritrichomonas</taxon>
    </lineage>
</organism>
<reference evidence="1 2" key="1">
    <citation type="submission" date="2024-04" db="EMBL/GenBank/DDBJ databases">
        <title>Tritrichomonas musculus Genome.</title>
        <authorList>
            <person name="Alves-Ferreira E."/>
            <person name="Grigg M."/>
            <person name="Lorenzi H."/>
            <person name="Galac M."/>
        </authorList>
    </citation>
    <scope>NUCLEOTIDE SEQUENCE [LARGE SCALE GENOMIC DNA]</scope>
    <source>
        <strain evidence="1 2">EAF2021</strain>
    </source>
</reference>